<reference evidence="1 2" key="1">
    <citation type="journal article" date="2024" name="BMC Genomics">
        <title>De novo assembly and annotation of Popillia japonica's genome with initial clues to its potential as an invasive pest.</title>
        <authorList>
            <person name="Cucini C."/>
            <person name="Boschi S."/>
            <person name="Funari R."/>
            <person name="Cardaioli E."/>
            <person name="Iannotti N."/>
            <person name="Marturano G."/>
            <person name="Paoli F."/>
            <person name="Bruttini M."/>
            <person name="Carapelli A."/>
            <person name="Frati F."/>
            <person name="Nardi F."/>
        </authorList>
    </citation>
    <scope>NUCLEOTIDE SEQUENCE [LARGE SCALE GENOMIC DNA]</scope>
    <source>
        <strain evidence="1">DMR45628</strain>
    </source>
</reference>
<evidence type="ECO:0000313" key="1">
    <source>
        <dbReference type="EMBL" id="KAK9751703.1"/>
    </source>
</evidence>
<keyword evidence="2" id="KW-1185">Reference proteome</keyword>
<organism evidence="1 2">
    <name type="scientific">Popillia japonica</name>
    <name type="common">Japanese beetle</name>
    <dbReference type="NCBI Taxonomy" id="7064"/>
    <lineage>
        <taxon>Eukaryota</taxon>
        <taxon>Metazoa</taxon>
        <taxon>Ecdysozoa</taxon>
        <taxon>Arthropoda</taxon>
        <taxon>Hexapoda</taxon>
        <taxon>Insecta</taxon>
        <taxon>Pterygota</taxon>
        <taxon>Neoptera</taxon>
        <taxon>Endopterygota</taxon>
        <taxon>Coleoptera</taxon>
        <taxon>Polyphaga</taxon>
        <taxon>Scarabaeiformia</taxon>
        <taxon>Scarabaeidae</taxon>
        <taxon>Rutelinae</taxon>
        <taxon>Popillia</taxon>
    </lineage>
</organism>
<gene>
    <name evidence="1" type="ORF">QE152_g4844</name>
</gene>
<protein>
    <submittedName>
        <fullName evidence="1">Uncharacterized protein</fullName>
    </submittedName>
</protein>
<sequence length="330" mass="38261">MEPKTAAMEGAMEVSRLDKEELTYELAIRGVTDKATVGEKRSCLRQFLKLEKHESNIAQLSYPYTFAAEIAVLGIFSPFLFLVGLKYDIILGADFLNKHGVVIDYDSREIRLDKNCVKFENVIKRRMENEGWQELIINGLYKGMNDSICDKEIFDVGDEFNENGDCEENISVGKNVMNVVEYEKDGMGNKEEANDGWELNYKYGWELNYKCKKEYKEFVYSLLKNNKRLVDETVCIAPDIFQHKLVVNESLPFNPKIYPIPEAFRAQVSREIQKMLDNKVIERTVTSFYPIPEAFRAQVSREIQKMLDNKVIERTVTSYINPIVVVKKHR</sequence>
<dbReference type="Proteomes" id="UP001458880">
    <property type="component" value="Unassembled WGS sequence"/>
</dbReference>
<accession>A0AAW1MSR8</accession>
<dbReference type="InterPro" id="IPR021109">
    <property type="entry name" value="Peptidase_aspartic_dom_sf"/>
</dbReference>
<comment type="caution">
    <text evidence="1">The sequence shown here is derived from an EMBL/GenBank/DDBJ whole genome shotgun (WGS) entry which is preliminary data.</text>
</comment>
<dbReference type="AlphaFoldDB" id="A0AAW1MSR8"/>
<dbReference type="Gene3D" id="2.40.70.10">
    <property type="entry name" value="Acid Proteases"/>
    <property type="match status" value="1"/>
</dbReference>
<dbReference type="Gene3D" id="3.10.10.10">
    <property type="entry name" value="HIV Type 1 Reverse Transcriptase, subunit A, domain 1"/>
    <property type="match status" value="1"/>
</dbReference>
<name>A0AAW1MSR8_POPJA</name>
<dbReference type="EMBL" id="JASPKY010000026">
    <property type="protein sequence ID" value="KAK9751703.1"/>
    <property type="molecule type" value="Genomic_DNA"/>
</dbReference>
<proteinExistence type="predicted"/>
<evidence type="ECO:0000313" key="2">
    <source>
        <dbReference type="Proteomes" id="UP001458880"/>
    </source>
</evidence>